<dbReference type="SUPFAM" id="SSF48371">
    <property type="entry name" value="ARM repeat"/>
    <property type="match status" value="1"/>
</dbReference>
<evidence type="ECO:0000313" key="4">
    <source>
        <dbReference type="EMBL" id="CCH44103.1"/>
    </source>
</evidence>
<dbReference type="EMBL" id="CAIF01000108">
    <property type="protein sequence ID" value="CCH44103.1"/>
    <property type="molecule type" value="Genomic_DNA"/>
</dbReference>
<accession>K0KRY3</accession>
<dbReference type="eggNOG" id="KOG4151">
    <property type="taxonomic scope" value="Eukaryota"/>
</dbReference>
<dbReference type="InterPro" id="IPR011989">
    <property type="entry name" value="ARM-like"/>
</dbReference>
<evidence type="ECO:0000313" key="5">
    <source>
        <dbReference type="Proteomes" id="UP000009328"/>
    </source>
</evidence>
<evidence type="ECO:0000259" key="3">
    <source>
        <dbReference type="Pfam" id="PF11701"/>
    </source>
</evidence>
<sequence length="665" mass="75456">MSTLEELFSRSSIEELDVSVVKDQLNKSKGSSDLEKLILENVERAYELALKTDIPLALLLKGDRSKSEAIIQFLISKIKHTQSDSELEFVSDTLSLILSTKGFVIKDAEILVSCTIFKIVDLEKCWVSIIRLYKANPSETLVLIDQQLDILNAREQYAPIFKIVATIFEIDKEQGKALFQVEAVQESIVKVSQYSSQKVIKEGLNLLSALCSDDETRKLIASKFTSVLVEAVKYNDIEIQELSALVIIKTWNFTQLESEKSLNINDLYDILTKKFTKFTVEALAYLSIKPSIKQRIRSDDEVILDLTKLLDPKEGASLEDIYGALVTLANLSTIEEKSEVSELKQHAKKGLESEIEEDPEDIKQFQEDLLERNVIHNLSSHKKLSLTSVLPAIKLVYNLSKEKQNRPQVLSQAGLEIVIRSITLDNIPQEILKFAYQSISNLLLTTNPSTVFRLREAQFALFQYLSIDGITQKEQLQALISLTNANAVDNGAFTPIQWKIIDHYLNNEETAIRRAAIELVCNAVQHKENVAGLFDFSNKDSKRRYDLLVQYTGLPDLKSQNSAVAALSFGITIEFIAQEVIKDDKLLKNLSLILNEQYKEQDLLERTLYVLYYLVFHSEENSQIITSLSTNTQLKNGIEKVIRNTKRSTEPFEMALEITKIVRFK</sequence>
<proteinExistence type="predicted"/>
<dbReference type="Proteomes" id="UP000009328">
    <property type="component" value="Unassembled WGS sequence"/>
</dbReference>
<name>K0KRY3_WICCF</name>
<dbReference type="InterPro" id="IPR024660">
    <property type="entry name" value="UCS_central_dom"/>
</dbReference>
<dbReference type="InParanoid" id="K0KRY3"/>
<dbReference type="Pfam" id="PF11701">
    <property type="entry name" value="UNC45-central"/>
    <property type="match status" value="1"/>
</dbReference>
<organism evidence="4 5">
    <name type="scientific">Wickerhamomyces ciferrii (strain ATCC 14091 / BCRC 22168 / CBS 111 / JCM 3599 / NBRC 0793 / NRRL Y-1031 F-60-10)</name>
    <name type="common">Yeast</name>
    <name type="synonym">Pichia ciferrii</name>
    <dbReference type="NCBI Taxonomy" id="1206466"/>
    <lineage>
        <taxon>Eukaryota</taxon>
        <taxon>Fungi</taxon>
        <taxon>Dikarya</taxon>
        <taxon>Ascomycota</taxon>
        <taxon>Saccharomycotina</taxon>
        <taxon>Saccharomycetes</taxon>
        <taxon>Phaffomycetales</taxon>
        <taxon>Wickerhamomycetaceae</taxon>
        <taxon>Wickerhamomyces</taxon>
    </lineage>
</organism>
<evidence type="ECO:0000256" key="1">
    <source>
        <dbReference type="ARBA" id="ARBA00004496"/>
    </source>
</evidence>
<keyword evidence="2" id="KW-0963">Cytoplasm</keyword>
<keyword evidence="5" id="KW-1185">Reference proteome</keyword>
<reference evidence="4 5" key="1">
    <citation type="journal article" date="2012" name="Eukaryot. Cell">
        <title>Draft genome sequence of Wickerhamomyces ciferrii NRRL Y-1031 F-60-10.</title>
        <authorList>
            <person name="Schneider J."/>
            <person name="Andrea H."/>
            <person name="Blom J."/>
            <person name="Jaenicke S."/>
            <person name="Ruckert C."/>
            <person name="Schorsch C."/>
            <person name="Szczepanowski R."/>
            <person name="Farwick M."/>
            <person name="Goesmann A."/>
            <person name="Puhler A."/>
            <person name="Schaffer S."/>
            <person name="Tauch A."/>
            <person name="Kohler T."/>
            <person name="Brinkrolf K."/>
        </authorList>
    </citation>
    <scope>NUCLEOTIDE SEQUENCE [LARGE SCALE GENOMIC DNA]</scope>
    <source>
        <strain evidence="5">ATCC 14091 / BCRC 22168 / CBS 111 / JCM 3599 / NBRC 0793 / NRRL Y-1031 F-60-10</strain>
    </source>
</reference>
<dbReference type="InterPro" id="IPR016024">
    <property type="entry name" value="ARM-type_fold"/>
</dbReference>
<comment type="caution">
    <text evidence="4">The sequence shown here is derived from an EMBL/GenBank/DDBJ whole genome shotgun (WGS) entry which is preliminary data.</text>
</comment>
<protein>
    <submittedName>
        <fullName evidence="4">SWI5-dependent HO expression protein 4</fullName>
    </submittedName>
</protein>
<dbReference type="Gene3D" id="1.25.10.10">
    <property type="entry name" value="Leucine-rich Repeat Variant"/>
    <property type="match status" value="1"/>
</dbReference>
<dbReference type="FunCoup" id="K0KRY3">
    <property type="interactions" value="118"/>
</dbReference>
<feature type="domain" description="UNC-45/Cro1/She4 central" evidence="3">
    <location>
        <begin position="130"/>
        <end position="250"/>
    </location>
</feature>
<dbReference type="PANTHER" id="PTHR45994">
    <property type="entry name" value="FI21225P1"/>
    <property type="match status" value="1"/>
</dbReference>
<evidence type="ECO:0000256" key="2">
    <source>
        <dbReference type="ARBA" id="ARBA00022490"/>
    </source>
</evidence>
<gene>
    <name evidence="4" type="ORF">BN7_3661</name>
</gene>
<dbReference type="GO" id="GO:0051879">
    <property type="term" value="F:Hsp90 protein binding"/>
    <property type="evidence" value="ECO:0007669"/>
    <property type="project" value="TreeGrafter"/>
</dbReference>
<dbReference type="AlphaFoldDB" id="K0KRY3"/>
<dbReference type="HOGENOM" id="CLU_364165_0_0_1"/>
<dbReference type="GO" id="GO:0005737">
    <property type="term" value="C:cytoplasm"/>
    <property type="evidence" value="ECO:0007669"/>
    <property type="project" value="UniProtKB-SubCell"/>
</dbReference>
<comment type="subcellular location">
    <subcellularLocation>
        <location evidence="1">Cytoplasm</location>
    </subcellularLocation>
</comment>
<dbReference type="PANTHER" id="PTHR45994:SF1">
    <property type="entry name" value="FI21225P1"/>
    <property type="match status" value="1"/>
</dbReference>
<dbReference type="STRING" id="1206466.K0KRY3"/>